<reference evidence="3" key="1">
    <citation type="submission" date="2023-07" db="EMBL/GenBank/DDBJ databases">
        <title>A chromosome-level genome assembly of Lolium multiflorum.</title>
        <authorList>
            <person name="Chen Y."/>
            <person name="Copetti D."/>
            <person name="Kolliker R."/>
            <person name="Studer B."/>
        </authorList>
    </citation>
    <scope>NUCLEOTIDE SEQUENCE</scope>
    <source>
        <strain evidence="3">02402/16</strain>
        <tissue evidence="3">Leaf</tissue>
    </source>
</reference>
<evidence type="ECO:0000313" key="3">
    <source>
        <dbReference type="EMBL" id="KAK1648794.1"/>
    </source>
</evidence>
<gene>
    <name evidence="3" type="ORF">QYE76_066599</name>
</gene>
<name>A0AAD8SB65_LOLMU</name>
<dbReference type="PANTHER" id="PTHR31917:SF74">
    <property type="entry name" value="EXPRESSED PROTEIN"/>
    <property type="match status" value="1"/>
</dbReference>
<accession>A0AAD8SB65</accession>
<dbReference type="Proteomes" id="UP001231189">
    <property type="component" value="Unassembled WGS sequence"/>
</dbReference>
<keyword evidence="4" id="KW-1185">Reference proteome</keyword>
<dbReference type="InterPro" id="IPR014002">
    <property type="entry name" value="Agenet_dom_plant"/>
</dbReference>
<dbReference type="Pfam" id="PF05641">
    <property type="entry name" value="Agenet"/>
    <property type="match status" value="2"/>
</dbReference>
<protein>
    <recommendedName>
        <fullName evidence="2">Agenet domain-containing protein</fullName>
    </recommendedName>
</protein>
<feature type="domain" description="Agenet" evidence="2">
    <location>
        <begin position="44"/>
        <end position="118"/>
    </location>
</feature>
<evidence type="ECO:0000256" key="1">
    <source>
        <dbReference type="SAM" id="MobiDB-lite"/>
    </source>
</evidence>
<dbReference type="AlphaFoldDB" id="A0AAD8SB65"/>
<feature type="domain" description="Agenet" evidence="2">
    <location>
        <begin position="122"/>
        <end position="176"/>
    </location>
</feature>
<feature type="compositionally biased region" description="Low complexity" evidence="1">
    <location>
        <begin position="30"/>
        <end position="39"/>
    </location>
</feature>
<sequence length="694" mass="76426">MAGRSAPPRRRRNRGWSSPSKSSRRPPQSPSTAPSSEAPLAQKPPLAPGTEVEVRVDDDGFHGSWFEAVVDGFLPARGRGYRPRYSVTYTHLLSDDSGGTLVEPFAPTHIRPRPPPPPSNPHPLRLHDIVEAFHNDGWWSGILFATHPLTAAFPITREVITFQDPRHVRPRRDYVDGHWVPSRVAVSVKPKRAVKLYDVGDKVEVVRDREVYGYSWFPATVAKVIDGLSYIVEYTDLEGDDGGGKPMEYLHCLFIRPDVEHSPRESEFQLRPGAAVEVYCDGAWSPGIVNKAIAEGEYEVRVDGKDQELLLNKVPELLKPQYKWDGKHWRIVSPKRQGNRRQSVSGKRPCSAVKVASGDDEHSNHAQSSATKRSRKELSPKNLKELTEGPEHALESDMDTTVSALRKLLASSYSPKSCSPSSGKNNFQVLSKRIVSSCAAPIKGLGLLDASPEHPTLQNESRAHGIVEVVIQEIPLDMMHSDGQFSTPDGGTSADETHAMVLSAGLRKQKMDSSCVDNAVEEPLDSPLFVQPLQVEKCTVKHKGGEVHPIRALQGNSNTFDNIQLKGNDNSSGRDIVCALTASTCGTPSPLDKHMRASDAVSRGTDNASTTKVFASKKSAEKKRGIKKVPGQKECSVERQVEKRGPHTCQQLNGNLEEEVNVNEVTNQELFPLVPPGFKAICNGQGMFCVDYLW</sequence>
<dbReference type="PANTHER" id="PTHR31917">
    <property type="entry name" value="AGENET DOMAIN-CONTAINING PROTEIN-RELATED"/>
    <property type="match status" value="1"/>
</dbReference>
<feature type="region of interest" description="Disordered" evidence="1">
    <location>
        <begin position="1"/>
        <end position="46"/>
    </location>
</feature>
<evidence type="ECO:0000259" key="2">
    <source>
        <dbReference type="SMART" id="SM00743"/>
    </source>
</evidence>
<feature type="domain" description="Agenet" evidence="2">
    <location>
        <begin position="268"/>
        <end position="326"/>
    </location>
</feature>
<organism evidence="3 4">
    <name type="scientific">Lolium multiflorum</name>
    <name type="common">Italian ryegrass</name>
    <name type="synonym">Lolium perenne subsp. multiflorum</name>
    <dbReference type="NCBI Taxonomy" id="4521"/>
    <lineage>
        <taxon>Eukaryota</taxon>
        <taxon>Viridiplantae</taxon>
        <taxon>Streptophyta</taxon>
        <taxon>Embryophyta</taxon>
        <taxon>Tracheophyta</taxon>
        <taxon>Spermatophyta</taxon>
        <taxon>Magnoliopsida</taxon>
        <taxon>Liliopsida</taxon>
        <taxon>Poales</taxon>
        <taxon>Poaceae</taxon>
        <taxon>BOP clade</taxon>
        <taxon>Pooideae</taxon>
        <taxon>Poodae</taxon>
        <taxon>Poeae</taxon>
        <taxon>Poeae Chloroplast Group 2 (Poeae type)</taxon>
        <taxon>Loliodinae</taxon>
        <taxon>Loliinae</taxon>
        <taxon>Lolium</taxon>
    </lineage>
</organism>
<comment type="caution">
    <text evidence="3">The sequence shown here is derived from an EMBL/GenBank/DDBJ whole genome shotgun (WGS) entry which is preliminary data.</text>
</comment>
<dbReference type="SMART" id="SM00743">
    <property type="entry name" value="Agenet"/>
    <property type="match status" value="4"/>
</dbReference>
<proteinExistence type="predicted"/>
<dbReference type="EMBL" id="JAUUTY010000004">
    <property type="protein sequence ID" value="KAK1648794.1"/>
    <property type="molecule type" value="Genomic_DNA"/>
</dbReference>
<evidence type="ECO:0000313" key="4">
    <source>
        <dbReference type="Proteomes" id="UP001231189"/>
    </source>
</evidence>
<dbReference type="InterPro" id="IPR008395">
    <property type="entry name" value="Agenet-like_dom"/>
</dbReference>
<feature type="domain" description="Agenet" evidence="2">
    <location>
        <begin position="195"/>
        <end position="263"/>
    </location>
</feature>
<feature type="compositionally biased region" description="Basic and acidic residues" evidence="1">
    <location>
        <begin position="376"/>
        <end position="395"/>
    </location>
</feature>
<feature type="region of interest" description="Disordered" evidence="1">
    <location>
        <begin position="333"/>
        <end position="398"/>
    </location>
</feature>